<reference evidence="1 2" key="1">
    <citation type="journal article" date="2017" name="Curr. Biol.">
        <title>Genome architecture and evolution of a unichromosomal asexual nematode.</title>
        <authorList>
            <person name="Fradin H."/>
            <person name="Zegar C."/>
            <person name="Gutwein M."/>
            <person name="Lucas J."/>
            <person name="Kovtun M."/>
            <person name="Corcoran D."/>
            <person name="Baugh L.R."/>
            <person name="Kiontke K."/>
            <person name="Gunsalus K."/>
            <person name="Fitch D.H."/>
            <person name="Piano F."/>
        </authorList>
    </citation>
    <scope>NUCLEOTIDE SEQUENCE [LARGE SCALE GENOMIC DNA]</scope>
    <source>
        <strain evidence="1">PF1309</strain>
    </source>
</reference>
<dbReference type="AlphaFoldDB" id="A0A2A2LG96"/>
<accession>A0A2A2LG96</accession>
<evidence type="ECO:0000313" key="1">
    <source>
        <dbReference type="EMBL" id="PAV85223.1"/>
    </source>
</evidence>
<protein>
    <submittedName>
        <fullName evidence="1">Uncharacterized protein</fullName>
    </submittedName>
</protein>
<proteinExistence type="predicted"/>
<dbReference type="Proteomes" id="UP000218231">
    <property type="component" value="Unassembled WGS sequence"/>
</dbReference>
<evidence type="ECO:0000313" key="2">
    <source>
        <dbReference type="Proteomes" id="UP000218231"/>
    </source>
</evidence>
<comment type="caution">
    <text evidence="1">The sequence shown here is derived from an EMBL/GenBank/DDBJ whole genome shotgun (WGS) entry which is preliminary data.</text>
</comment>
<organism evidence="1 2">
    <name type="scientific">Diploscapter pachys</name>
    <dbReference type="NCBI Taxonomy" id="2018661"/>
    <lineage>
        <taxon>Eukaryota</taxon>
        <taxon>Metazoa</taxon>
        <taxon>Ecdysozoa</taxon>
        <taxon>Nematoda</taxon>
        <taxon>Chromadorea</taxon>
        <taxon>Rhabditida</taxon>
        <taxon>Rhabditina</taxon>
        <taxon>Rhabditomorpha</taxon>
        <taxon>Rhabditoidea</taxon>
        <taxon>Rhabditidae</taxon>
        <taxon>Diploscapter</taxon>
    </lineage>
</organism>
<gene>
    <name evidence="1" type="ORF">WR25_04182</name>
</gene>
<name>A0A2A2LG96_9BILA</name>
<dbReference type="EMBL" id="LIAE01006799">
    <property type="protein sequence ID" value="PAV85223.1"/>
    <property type="molecule type" value="Genomic_DNA"/>
</dbReference>
<keyword evidence="2" id="KW-1185">Reference proteome</keyword>
<sequence length="205" mass="23880">MKFSKDKLALLIKTELSENAFCERFEQLHSTECTMYKVIGIWMKFLWHRKEQDRGYKNIGKARDNEFASAGIDKTLSAFCIYETNRGDPDQIKEEMNHLEELTTAVTEKLSEWIDRTLELAWGETLDQHVRSFIRDNGPIVEDDYNKTSSRIKKIADEIGPKKKVSGIEDANILIMRHTVDSRTRLVDSKNWLALNKLKILEIIE</sequence>